<protein>
    <recommendedName>
        <fullName evidence="1">Bacterial transcriptional activator domain-containing protein</fullName>
    </recommendedName>
</protein>
<name>A0A9X2VEX8_9PSEU</name>
<evidence type="ECO:0000313" key="2">
    <source>
        <dbReference type="EMBL" id="MCS7475386.1"/>
    </source>
</evidence>
<dbReference type="Pfam" id="PF03704">
    <property type="entry name" value="BTAD"/>
    <property type="match status" value="1"/>
</dbReference>
<gene>
    <name evidence="2" type="ORF">NZH93_00850</name>
</gene>
<dbReference type="SMART" id="SM01043">
    <property type="entry name" value="BTAD"/>
    <property type="match status" value="1"/>
</dbReference>
<dbReference type="RefSeq" id="WP_259620906.1">
    <property type="nucleotide sequence ID" value="NZ_JANYMP010000001.1"/>
</dbReference>
<dbReference type="Gene3D" id="1.25.40.10">
    <property type="entry name" value="Tetratricopeptide repeat domain"/>
    <property type="match status" value="1"/>
</dbReference>
<dbReference type="InterPro" id="IPR005158">
    <property type="entry name" value="BTAD"/>
</dbReference>
<dbReference type="PANTHER" id="PTHR35807">
    <property type="entry name" value="TRANSCRIPTIONAL REGULATOR REDD-RELATED"/>
    <property type="match status" value="1"/>
</dbReference>
<keyword evidence="3" id="KW-1185">Reference proteome</keyword>
<dbReference type="Gene3D" id="1.10.10.10">
    <property type="entry name" value="Winged helix-like DNA-binding domain superfamily/Winged helix DNA-binding domain"/>
    <property type="match status" value="1"/>
</dbReference>
<dbReference type="InterPro" id="IPR051677">
    <property type="entry name" value="AfsR-DnrI-RedD_regulator"/>
</dbReference>
<evidence type="ECO:0000259" key="1">
    <source>
        <dbReference type="SMART" id="SM01043"/>
    </source>
</evidence>
<dbReference type="SUPFAM" id="SSF48452">
    <property type="entry name" value="TPR-like"/>
    <property type="match status" value="1"/>
</dbReference>
<dbReference type="InterPro" id="IPR011990">
    <property type="entry name" value="TPR-like_helical_dom_sf"/>
</dbReference>
<reference evidence="2" key="1">
    <citation type="submission" date="2022-08" db="EMBL/GenBank/DDBJ databases">
        <authorList>
            <person name="Tistechok S."/>
            <person name="Samborskyy M."/>
            <person name="Roman I."/>
        </authorList>
    </citation>
    <scope>NUCLEOTIDE SEQUENCE</scope>
    <source>
        <strain evidence="2">DSM 103496</strain>
    </source>
</reference>
<dbReference type="AlphaFoldDB" id="A0A9X2VEX8"/>
<dbReference type="EMBL" id="JANYMP010000001">
    <property type="protein sequence ID" value="MCS7475386.1"/>
    <property type="molecule type" value="Genomic_DNA"/>
</dbReference>
<comment type="caution">
    <text evidence="2">The sequence shown here is derived from an EMBL/GenBank/DDBJ whole genome shotgun (WGS) entry which is preliminary data.</text>
</comment>
<dbReference type="Proteomes" id="UP001141259">
    <property type="component" value="Unassembled WGS sequence"/>
</dbReference>
<evidence type="ECO:0000313" key="3">
    <source>
        <dbReference type="Proteomes" id="UP001141259"/>
    </source>
</evidence>
<accession>A0A9X2VEX8</accession>
<sequence>MDTTRAARPVGEPGSAVRAFLVSPAAAPRPLDVEVPRLRLVRMLAQRWERAVTVVVAGPGFGKTTVLAQAHRANLVEPRGIDVWVDCEAAHGNSVVFARVVLAGLSTGDGVRAPGARDVVDALIRLAPVEVSLVLDDVHEIPAGSPGALMLGEVVRALPTTAHLVLSGRTVPDLPLARREAAGDVVRIGTDDLSFTDVELRALGRRLGRDPALAGALRGWPALVRLAFAAGPSAPWRYAREEILGRLSAPRRRALGALAALGTASSAEVAAVTGDAVRLDGLARAVPLVRALDDGRYRAHELWTEALAATMAAEEARHLHRRAAAVLADRGDLARAGALACRTRDWEVLADLAVRLVNTTLSALPREMAERWLGAVTPTVADRPEFVLLRAAVVHAVDFTDPRIDVLLDEAWAGLRDRHAAVVLAQAVITAHSRADVGRLAELACRADHLPGPPTPMARLLRHSVAATLAEVGGDPEAALAEIVQAPVLEVPPVIALPTVRFHYHCLDMCGRGAEAAELADRTVGGSDDEHVRLASAVARWFDGDPSDLGRLRDAPPRRPGGVVGTARDAFVTAAFLAVIASCCGDEPPSCADPDGHDNPRDAALACAARAAVAVASGDEPAARRAYAHHLARWPVDVRFGERHLRRFLTLGYVLDERLRACWDAVELGPSHRRARAAARALVRARAGEPSMLAPEHALCFLPLPWSVELAARLTAAGDGEGVELGRWLADAVGPAVHREFRRAVRSADEVVAAGATRLLAALPSPPTHRTGIDVIGAMRVTRDGVPVDVPQLRRTRVRQLLGALVLTPVLTRDRALDLLWPGLDPASAARNLRVTLTHLRRLVEPGRSGGDATFHVRSDGDTIRLVGSAWLSVDLWTFDLLAVQVDQARAEGDVDRAKDLLGTAVGLWRGDPLPDLGTLADPDAGIEIDRVRAHHVRNLLDLGELRLVSGEAAGAEHLAVRALAVDPYDARGHRLVLAAALKSRDLRRIATARHDVLSALRQLGARPDPATELLLRQALPPRR</sequence>
<dbReference type="InterPro" id="IPR036388">
    <property type="entry name" value="WH-like_DNA-bd_sf"/>
</dbReference>
<feature type="domain" description="Bacterial transcriptional activator" evidence="1">
    <location>
        <begin position="874"/>
        <end position="1020"/>
    </location>
</feature>
<organism evidence="2 3">
    <name type="scientific">Umezawaea endophytica</name>
    <dbReference type="NCBI Taxonomy" id="1654476"/>
    <lineage>
        <taxon>Bacteria</taxon>
        <taxon>Bacillati</taxon>
        <taxon>Actinomycetota</taxon>
        <taxon>Actinomycetes</taxon>
        <taxon>Pseudonocardiales</taxon>
        <taxon>Pseudonocardiaceae</taxon>
        <taxon>Umezawaea</taxon>
    </lineage>
</organism>
<proteinExistence type="predicted"/>